<dbReference type="PROSITE" id="PS50977">
    <property type="entry name" value="HTH_TETR_2"/>
    <property type="match status" value="1"/>
</dbReference>
<dbReference type="GO" id="GO:0000976">
    <property type="term" value="F:transcription cis-regulatory region binding"/>
    <property type="evidence" value="ECO:0007669"/>
    <property type="project" value="TreeGrafter"/>
</dbReference>
<dbReference type="Pfam" id="PF00440">
    <property type="entry name" value="TetR_N"/>
    <property type="match status" value="1"/>
</dbReference>
<dbReference type="SUPFAM" id="SSF46689">
    <property type="entry name" value="Homeodomain-like"/>
    <property type="match status" value="1"/>
</dbReference>
<organism evidence="4 5">
    <name type="scientific">Stackebrandtia nassauensis (strain DSM 44728 / CIP 108903 / NRRL B-16338 / NBRC 102104 / LLR-40K-21)</name>
    <dbReference type="NCBI Taxonomy" id="446470"/>
    <lineage>
        <taxon>Bacteria</taxon>
        <taxon>Bacillati</taxon>
        <taxon>Actinomycetota</taxon>
        <taxon>Actinomycetes</taxon>
        <taxon>Glycomycetales</taxon>
        <taxon>Glycomycetaceae</taxon>
        <taxon>Stackebrandtia</taxon>
    </lineage>
</organism>
<dbReference type="eggNOG" id="COG3226">
    <property type="taxonomic scope" value="Bacteria"/>
</dbReference>
<dbReference type="InterPro" id="IPR001647">
    <property type="entry name" value="HTH_TetR"/>
</dbReference>
<feature type="DNA-binding region" description="H-T-H motif" evidence="2">
    <location>
        <begin position="28"/>
        <end position="47"/>
    </location>
</feature>
<dbReference type="PANTHER" id="PTHR30055:SF231">
    <property type="entry name" value="TRANSCRIPTIONAL REGULATORY PROTEIN (PROBABLY DEOR-FAMILY)-RELATED"/>
    <property type="match status" value="1"/>
</dbReference>
<reference evidence="4 5" key="1">
    <citation type="journal article" date="2009" name="Stand. Genomic Sci.">
        <title>Complete genome sequence of Stackebrandtia nassauensis type strain (LLR-40K-21).</title>
        <authorList>
            <person name="Munk C."/>
            <person name="Lapidus A."/>
            <person name="Copeland A."/>
            <person name="Jando M."/>
            <person name="Mayilraj S."/>
            <person name="Glavina Del Rio T."/>
            <person name="Nolan M."/>
            <person name="Chen F."/>
            <person name="Lucas S."/>
            <person name="Tice H."/>
            <person name="Cheng J.F."/>
            <person name="Han C."/>
            <person name="Detter J.C."/>
            <person name="Bruce D."/>
            <person name="Goodwin L."/>
            <person name="Chain P."/>
            <person name="Pitluck S."/>
            <person name="Goker M."/>
            <person name="Ovchinikova G."/>
            <person name="Pati A."/>
            <person name="Ivanova N."/>
            <person name="Mavromatis K."/>
            <person name="Chen A."/>
            <person name="Palaniappan K."/>
            <person name="Land M."/>
            <person name="Hauser L."/>
            <person name="Chang Y.J."/>
            <person name="Jeffries C.D."/>
            <person name="Bristow J."/>
            <person name="Eisen J.A."/>
            <person name="Markowitz V."/>
            <person name="Hugenholtz P."/>
            <person name="Kyrpides N.C."/>
            <person name="Klenk H.P."/>
        </authorList>
    </citation>
    <scope>NUCLEOTIDE SEQUENCE [LARGE SCALE GENOMIC DNA]</scope>
    <source>
        <strain evidence="5">DSM 44728 / CIP 108903 / NRRL B-16338 / NBRC 102104 / LLR-40K-21</strain>
    </source>
</reference>
<dbReference type="PANTHER" id="PTHR30055">
    <property type="entry name" value="HTH-TYPE TRANSCRIPTIONAL REGULATOR RUTR"/>
    <property type="match status" value="1"/>
</dbReference>
<keyword evidence="5" id="KW-1185">Reference proteome</keyword>
<dbReference type="Pfam" id="PF17940">
    <property type="entry name" value="TetR_C_31"/>
    <property type="match status" value="1"/>
</dbReference>
<dbReference type="InterPro" id="IPR036271">
    <property type="entry name" value="Tet_transcr_reg_TetR-rel_C_sf"/>
</dbReference>
<dbReference type="AlphaFoldDB" id="D3PYZ9"/>
<protein>
    <submittedName>
        <fullName evidence="4">Transcriptional regulator, TetR family</fullName>
    </submittedName>
</protein>
<dbReference type="RefSeq" id="WP_013020999.1">
    <property type="nucleotide sequence ID" value="NC_013947.1"/>
</dbReference>
<dbReference type="InterPro" id="IPR050109">
    <property type="entry name" value="HTH-type_TetR-like_transc_reg"/>
</dbReference>
<sequence>MVSNPRRRTALLDAAVEVLAAQGARGLTFRAVDTEAGVPVGTASNYFSGRDELLRQAAEYVFVRLSPPAEEYQPPPGEGLELLIAQMREITERARVDRAGYLALFELRLEAARRPDLRDFFTERFRVNLDNIIAGYETWQRRGDRVTPVLLYLAMTGLLLEDLTLPGVLAGEGDGDLVTRLVAAIAPE</sequence>
<dbReference type="Gene3D" id="1.10.357.10">
    <property type="entry name" value="Tetracycline Repressor, domain 2"/>
    <property type="match status" value="1"/>
</dbReference>
<dbReference type="OrthoDB" id="7506349at2"/>
<evidence type="ECO:0000256" key="2">
    <source>
        <dbReference type="PROSITE-ProRule" id="PRU00335"/>
    </source>
</evidence>
<evidence type="ECO:0000259" key="3">
    <source>
        <dbReference type="PROSITE" id="PS50977"/>
    </source>
</evidence>
<dbReference type="Proteomes" id="UP000000844">
    <property type="component" value="Chromosome"/>
</dbReference>
<dbReference type="SUPFAM" id="SSF48498">
    <property type="entry name" value="Tetracyclin repressor-like, C-terminal domain"/>
    <property type="match status" value="1"/>
</dbReference>
<evidence type="ECO:0000256" key="1">
    <source>
        <dbReference type="ARBA" id="ARBA00023125"/>
    </source>
</evidence>
<evidence type="ECO:0000313" key="4">
    <source>
        <dbReference type="EMBL" id="ADD45428.1"/>
    </source>
</evidence>
<gene>
    <name evidence="4" type="ordered locus">Snas_5798</name>
</gene>
<dbReference type="InterPro" id="IPR009057">
    <property type="entry name" value="Homeodomain-like_sf"/>
</dbReference>
<dbReference type="GO" id="GO:0003700">
    <property type="term" value="F:DNA-binding transcription factor activity"/>
    <property type="evidence" value="ECO:0007669"/>
    <property type="project" value="TreeGrafter"/>
</dbReference>
<name>D3PYZ9_STANL</name>
<dbReference type="InterPro" id="IPR041583">
    <property type="entry name" value="TetR_C_31"/>
</dbReference>
<dbReference type="HOGENOM" id="CLU_069356_21_0_11"/>
<dbReference type="KEGG" id="sna:Snas_5798"/>
<feature type="domain" description="HTH tetR-type" evidence="3">
    <location>
        <begin position="5"/>
        <end position="65"/>
    </location>
</feature>
<evidence type="ECO:0000313" key="5">
    <source>
        <dbReference type="Proteomes" id="UP000000844"/>
    </source>
</evidence>
<proteinExistence type="predicted"/>
<dbReference type="EMBL" id="CP001778">
    <property type="protein sequence ID" value="ADD45428.1"/>
    <property type="molecule type" value="Genomic_DNA"/>
</dbReference>
<accession>D3PYZ9</accession>
<keyword evidence="1 2" id="KW-0238">DNA-binding</keyword>
<dbReference type="STRING" id="446470.Snas_5798"/>